<dbReference type="PANTHER" id="PTHR22930:SF85">
    <property type="entry name" value="GH03217P-RELATED"/>
    <property type="match status" value="1"/>
</dbReference>
<evidence type="ECO:0000256" key="2">
    <source>
        <dbReference type="ARBA" id="ARBA00004123"/>
    </source>
</evidence>
<reference evidence="9" key="1">
    <citation type="submission" date="2022-11" db="EMBL/GenBank/DDBJ databases">
        <title>Chromosome-level genome of Pogonophryne albipinna.</title>
        <authorList>
            <person name="Jo E."/>
        </authorList>
    </citation>
    <scope>NUCLEOTIDE SEQUENCE</scope>
    <source>
        <strain evidence="9">SGF0006</strain>
        <tissue evidence="9">Muscle</tissue>
    </source>
</reference>
<evidence type="ECO:0000313" key="9">
    <source>
        <dbReference type="EMBL" id="KAJ4934099.1"/>
    </source>
</evidence>
<dbReference type="GO" id="GO:0016787">
    <property type="term" value="F:hydrolase activity"/>
    <property type="evidence" value="ECO:0007669"/>
    <property type="project" value="UniProtKB-KW"/>
</dbReference>
<evidence type="ECO:0000256" key="4">
    <source>
        <dbReference type="ARBA" id="ARBA00022722"/>
    </source>
</evidence>
<proteinExistence type="inferred from homology"/>
<organism evidence="9 10">
    <name type="scientific">Pogonophryne albipinna</name>
    <dbReference type="NCBI Taxonomy" id="1090488"/>
    <lineage>
        <taxon>Eukaryota</taxon>
        <taxon>Metazoa</taxon>
        <taxon>Chordata</taxon>
        <taxon>Craniata</taxon>
        <taxon>Vertebrata</taxon>
        <taxon>Euteleostomi</taxon>
        <taxon>Actinopterygii</taxon>
        <taxon>Neopterygii</taxon>
        <taxon>Teleostei</taxon>
        <taxon>Neoteleostei</taxon>
        <taxon>Acanthomorphata</taxon>
        <taxon>Eupercaria</taxon>
        <taxon>Perciformes</taxon>
        <taxon>Notothenioidei</taxon>
        <taxon>Pogonophryne</taxon>
    </lineage>
</organism>
<sequence length="175" mass="19497">MRVAICLWRLATNLEFRSLSHLFGIGISTACLITQEVTTAINNTMGKMLIKVPTAAQLRAIMQAFRDKWHFPQVVGAIDGTHIGILAPSDTPADYYNRKGFHSVILQGMVDHRMMFWDISIGFSGKVHDEYLPTPHSTAVLKLEPCCLSGLKLLRGWMCLLLSWGIPLTLFSHGS</sequence>
<dbReference type="InterPro" id="IPR045249">
    <property type="entry name" value="HARBI1-like"/>
</dbReference>
<dbReference type="InterPro" id="IPR027806">
    <property type="entry name" value="HARBI1_dom"/>
</dbReference>
<dbReference type="Proteomes" id="UP001219934">
    <property type="component" value="Unassembled WGS sequence"/>
</dbReference>
<gene>
    <name evidence="9" type="ORF">JOQ06_006906</name>
</gene>
<dbReference type="GO" id="GO:0046872">
    <property type="term" value="F:metal ion binding"/>
    <property type="evidence" value="ECO:0007669"/>
    <property type="project" value="UniProtKB-KW"/>
</dbReference>
<dbReference type="PANTHER" id="PTHR22930">
    <property type="match status" value="1"/>
</dbReference>
<evidence type="ECO:0000256" key="5">
    <source>
        <dbReference type="ARBA" id="ARBA00022723"/>
    </source>
</evidence>
<dbReference type="GO" id="GO:0004518">
    <property type="term" value="F:nuclease activity"/>
    <property type="evidence" value="ECO:0007669"/>
    <property type="project" value="UniProtKB-KW"/>
</dbReference>
<evidence type="ECO:0000256" key="1">
    <source>
        <dbReference type="ARBA" id="ARBA00001968"/>
    </source>
</evidence>
<dbReference type="AlphaFoldDB" id="A0AAD6B0L2"/>
<keyword evidence="6" id="KW-0378">Hydrolase</keyword>
<comment type="caution">
    <text evidence="9">The sequence shown here is derived from an EMBL/GenBank/DDBJ whole genome shotgun (WGS) entry which is preliminary data.</text>
</comment>
<accession>A0AAD6B0L2</accession>
<keyword evidence="4" id="KW-0540">Nuclease</keyword>
<keyword evidence="10" id="KW-1185">Reference proteome</keyword>
<name>A0AAD6B0L2_9TELE</name>
<comment type="subcellular location">
    <subcellularLocation>
        <location evidence="2">Nucleus</location>
    </subcellularLocation>
</comment>
<evidence type="ECO:0000256" key="7">
    <source>
        <dbReference type="ARBA" id="ARBA00023242"/>
    </source>
</evidence>
<evidence type="ECO:0000259" key="8">
    <source>
        <dbReference type="Pfam" id="PF13359"/>
    </source>
</evidence>
<comment type="similarity">
    <text evidence="3">Belongs to the HARBI1 family.</text>
</comment>
<dbReference type="Pfam" id="PF13359">
    <property type="entry name" value="DDE_Tnp_4"/>
    <property type="match status" value="1"/>
</dbReference>
<dbReference type="EMBL" id="JAPTMU010000012">
    <property type="protein sequence ID" value="KAJ4934099.1"/>
    <property type="molecule type" value="Genomic_DNA"/>
</dbReference>
<comment type="cofactor">
    <cofactor evidence="1">
        <name>a divalent metal cation</name>
        <dbReference type="ChEBI" id="CHEBI:60240"/>
    </cofactor>
</comment>
<evidence type="ECO:0000313" key="10">
    <source>
        <dbReference type="Proteomes" id="UP001219934"/>
    </source>
</evidence>
<keyword evidence="5" id="KW-0479">Metal-binding</keyword>
<dbReference type="PROSITE" id="PS51257">
    <property type="entry name" value="PROKAR_LIPOPROTEIN"/>
    <property type="match status" value="1"/>
</dbReference>
<evidence type="ECO:0000256" key="6">
    <source>
        <dbReference type="ARBA" id="ARBA00022801"/>
    </source>
</evidence>
<dbReference type="GO" id="GO:0005634">
    <property type="term" value="C:nucleus"/>
    <property type="evidence" value="ECO:0007669"/>
    <property type="project" value="UniProtKB-SubCell"/>
</dbReference>
<feature type="domain" description="DDE Tnp4" evidence="8">
    <location>
        <begin position="78"/>
        <end position="141"/>
    </location>
</feature>
<protein>
    <recommendedName>
        <fullName evidence="8">DDE Tnp4 domain-containing protein</fullName>
    </recommendedName>
</protein>
<evidence type="ECO:0000256" key="3">
    <source>
        <dbReference type="ARBA" id="ARBA00006958"/>
    </source>
</evidence>
<keyword evidence="7" id="KW-0539">Nucleus</keyword>